<feature type="transmembrane region" description="Helical" evidence="8">
    <location>
        <begin position="341"/>
        <end position="368"/>
    </location>
</feature>
<accession>A0ABT4MNX4</accession>
<evidence type="ECO:0000256" key="7">
    <source>
        <dbReference type="ARBA" id="ARBA00023136"/>
    </source>
</evidence>
<dbReference type="CDD" id="cd06261">
    <property type="entry name" value="TM_PBP2"/>
    <property type="match status" value="2"/>
</dbReference>
<keyword evidence="3" id="KW-1003">Cell membrane</keyword>
<dbReference type="Proteomes" id="UP001067235">
    <property type="component" value="Unassembled WGS sequence"/>
</dbReference>
<name>A0ABT4MNX4_GORRU</name>
<evidence type="ECO:0000259" key="9">
    <source>
        <dbReference type="PROSITE" id="PS50928"/>
    </source>
</evidence>
<feature type="domain" description="ABC transmembrane type-1" evidence="9">
    <location>
        <begin position="309"/>
        <end position="502"/>
    </location>
</feature>
<feature type="transmembrane region" description="Helical" evidence="8">
    <location>
        <begin position="100"/>
        <end position="125"/>
    </location>
</feature>
<sequence>MFGWPLLALAVRAFGDGESRNLPQLLSDANAADLLWFTIAQAAASTAATLVVGLPVAWVLATYELPGALGFRVIVTIPFVLPTVVVGVAFSVLLGDRGPLGWLGIGASLWAIILAHMFFNVAVVVRTVGSVWAQIDPRAEQAARTLGANRWRVLRTVTLPALAPAIASAATVVFLFCATSFGVVLILGAGRYNTLETEIYRQAIGFFKLPAAVALSMVQIVVVAVVVTISAVLGRRARAVGAPRRRRRPQGRQWVPIVAIVAVALLILIAPLVVLLWRSVRPTVGGSWNLDGYRALFDSVNGQTPWQSMQYSLISATWAMVIAMVLGLLGALALTRARGVLAGAATVVAMLPLGVSAVTVGLGYLVILTGMPREISTSPAIVPAVQALIACPLVIRILVPAMGLVDDRLRQATATLGARPLRVWWTVDLPVIKRALCAAAGFAFVIAIGEFGATSFVARPDTTTVPVLIGSSLAKPGSGNFATAMACSVMMLVVTAAVVALIEVVRKDEGGEF</sequence>
<dbReference type="PANTHER" id="PTHR43357">
    <property type="entry name" value="INNER MEMBRANE ABC TRANSPORTER PERMEASE PROTEIN YDCV"/>
    <property type="match status" value="1"/>
</dbReference>
<comment type="caution">
    <text evidence="10">The sequence shown here is derived from an EMBL/GenBank/DDBJ whole genome shotgun (WGS) entry which is preliminary data.</text>
</comment>
<evidence type="ECO:0000256" key="5">
    <source>
        <dbReference type="ARBA" id="ARBA00022692"/>
    </source>
</evidence>
<dbReference type="PANTHER" id="PTHR43357:SF4">
    <property type="entry name" value="INNER MEMBRANE ABC TRANSPORTER PERMEASE PROTEIN YDCV"/>
    <property type="match status" value="1"/>
</dbReference>
<feature type="transmembrane region" description="Helical" evidence="8">
    <location>
        <begin position="311"/>
        <end position="334"/>
    </location>
</feature>
<comment type="subcellular location">
    <subcellularLocation>
        <location evidence="1">Cell inner membrane</location>
        <topology evidence="1">Multi-pass membrane protein</topology>
    </subcellularLocation>
    <subcellularLocation>
        <location evidence="8">Cell membrane</location>
        <topology evidence="8">Multi-pass membrane protein</topology>
    </subcellularLocation>
</comment>
<evidence type="ECO:0000313" key="10">
    <source>
        <dbReference type="EMBL" id="MCZ4548693.1"/>
    </source>
</evidence>
<feature type="transmembrane region" description="Helical" evidence="8">
    <location>
        <begin position="478"/>
        <end position="502"/>
    </location>
</feature>
<dbReference type="PROSITE" id="PS50928">
    <property type="entry name" value="ABC_TM1"/>
    <property type="match status" value="2"/>
</dbReference>
<protein>
    <submittedName>
        <fullName evidence="10">Iron ABC transporter permease</fullName>
    </submittedName>
</protein>
<feature type="transmembrane region" description="Helical" evidence="8">
    <location>
        <begin position="254"/>
        <end position="277"/>
    </location>
</feature>
<feature type="transmembrane region" description="Helical" evidence="8">
    <location>
        <begin position="39"/>
        <end position="61"/>
    </location>
</feature>
<evidence type="ECO:0000313" key="11">
    <source>
        <dbReference type="Proteomes" id="UP001067235"/>
    </source>
</evidence>
<evidence type="ECO:0000256" key="6">
    <source>
        <dbReference type="ARBA" id="ARBA00022989"/>
    </source>
</evidence>
<feature type="transmembrane region" description="Helical" evidence="8">
    <location>
        <begin position="380"/>
        <end position="399"/>
    </location>
</feature>
<feature type="domain" description="ABC transmembrane type-1" evidence="9">
    <location>
        <begin position="35"/>
        <end position="230"/>
    </location>
</feature>
<dbReference type="Pfam" id="PF00528">
    <property type="entry name" value="BPD_transp_1"/>
    <property type="match status" value="1"/>
</dbReference>
<proteinExistence type="inferred from homology"/>
<keyword evidence="4" id="KW-0997">Cell inner membrane</keyword>
<dbReference type="Gene3D" id="1.10.3720.10">
    <property type="entry name" value="MetI-like"/>
    <property type="match status" value="2"/>
</dbReference>
<keyword evidence="5 8" id="KW-0812">Transmembrane</keyword>
<feature type="transmembrane region" description="Helical" evidence="8">
    <location>
        <begin position="209"/>
        <end position="233"/>
    </location>
</feature>
<keyword evidence="6 8" id="KW-1133">Transmembrane helix</keyword>
<feature type="transmembrane region" description="Helical" evidence="8">
    <location>
        <begin position="435"/>
        <end position="458"/>
    </location>
</feature>
<keyword evidence="2 8" id="KW-0813">Transport</keyword>
<keyword evidence="7 8" id="KW-0472">Membrane</keyword>
<dbReference type="SUPFAM" id="SSF161098">
    <property type="entry name" value="MetI-like"/>
    <property type="match status" value="2"/>
</dbReference>
<gene>
    <name evidence="10" type="ORF">O4213_01770</name>
</gene>
<keyword evidence="11" id="KW-1185">Reference proteome</keyword>
<feature type="transmembrane region" description="Helical" evidence="8">
    <location>
        <begin position="161"/>
        <end position="189"/>
    </location>
</feature>
<evidence type="ECO:0000256" key="2">
    <source>
        <dbReference type="ARBA" id="ARBA00022448"/>
    </source>
</evidence>
<dbReference type="InterPro" id="IPR035906">
    <property type="entry name" value="MetI-like_sf"/>
</dbReference>
<comment type="similarity">
    <text evidence="8">Belongs to the binding-protein-dependent transport system permease family.</text>
</comment>
<dbReference type="EMBL" id="JAPWIE010000001">
    <property type="protein sequence ID" value="MCZ4548693.1"/>
    <property type="molecule type" value="Genomic_DNA"/>
</dbReference>
<evidence type="ECO:0000256" key="4">
    <source>
        <dbReference type="ARBA" id="ARBA00022519"/>
    </source>
</evidence>
<evidence type="ECO:0000256" key="1">
    <source>
        <dbReference type="ARBA" id="ARBA00004429"/>
    </source>
</evidence>
<feature type="transmembrane region" description="Helical" evidence="8">
    <location>
        <begin position="73"/>
        <end position="94"/>
    </location>
</feature>
<reference evidence="10" key="1">
    <citation type="submission" date="2022-12" db="EMBL/GenBank/DDBJ databases">
        <authorList>
            <person name="Krivoruchko A.V."/>
            <person name="Elkin A."/>
        </authorList>
    </citation>
    <scope>NUCLEOTIDE SEQUENCE</scope>
    <source>
        <strain evidence="10">IEGM 1388</strain>
    </source>
</reference>
<dbReference type="InterPro" id="IPR000515">
    <property type="entry name" value="MetI-like"/>
</dbReference>
<organism evidence="10 11">
    <name type="scientific">Gordonia rubripertincta</name>
    <name type="common">Rhodococcus corallinus</name>
    <dbReference type="NCBI Taxonomy" id="36822"/>
    <lineage>
        <taxon>Bacteria</taxon>
        <taxon>Bacillati</taxon>
        <taxon>Actinomycetota</taxon>
        <taxon>Actinomycetes</taxon>
        <taxon>Mycobacteriales</taxon>
        <taxon>Gordoniaceae</taxon>
        <taxon>Gordonia</taxon>
    </lineage>
</organism>
<evidence type="ECO:0000256" key="3">
    <source>
        <dbReference type="ARBA" id="ARBA00022475"/>
    </source>
</evidence>
<evidence type="ECO:0000256" key="8">
    <source>
        <dbReference type="RuleBase" id="RU363032"/>
    </source>
</evidence>